<organism evidence="1 2">
    <name type="scientific">Acorus calamus</name>
    <name type="common">Sweet flag</name>
    <dbReference type="NCBI Taxonomy" id="4465"/>
    <lineage>
        <taxon>Eukaryota</taxon>
        <taxon>Viridiplantae</taxon>
        <taxon>Streptophyta</taxon>
        <taxon>Embryophyta</taxon>
        <taxon>Tracheophyta</taxon>
        <taxon>Spermatophyta</taxon>
        <taxon>Magnoliopsida</taxon>
        <taxon>Liliopsida</taxon>
        <taxon>Acoraceae</taxon>
        <taxon>Acorus</taxon>
    </lineage>
</organism>
<name>A0AAV9F2F6_ACOCL</name>
<keyword evidence="2" id="KW-1185">Reference proteome</keyword>
<reference evidence="1" key="2">
    <citation type="submission" date="2023-06" db="EMBL/GenBank/DDBJ databases">
        <authorList>
            <person name="Ma L."/>
            <person name="Liu K.-W."/>
            <person name="Li Z."/>
            <person name="Hsiao Y.-Y."/>
            <person name="Qi Y."/>
            <person name="Fu T."/>
            <person name="Tang G."/>
            <person name="Zhang D."/>
            <person name="Sun W.-H."/>
            <person name="Liu D.-K."/>
            <person name="Li Y."/>
            <person name="Chen G.-Z."/>
            <person name="Liu X.-D."/>
            <person name="Liao X.-Y."/>
            <person name="Jiang Y.-T."/>
            <person name="Yu X."/>
            <person name="Hao Y."/>
            <person name="Huang J."/>
            <person name="Zhao X.-W."/>
            <person name="Ke S."/>
            <person name="Chen Y.-Y."/>
            <person name="Wu W.-L."/>
            <person name="Hsu J.-L."/>
            <person name="Lin Y.-F."/>
            <person name="Huang M.-D."/>
            <person name="Li C.-Y."/>
            <person name="Huang L."/>
            <person name="Wang Z.-W."/>
            <person name="Zhao X."/>
            <person name="Zhong W.-Y."/>
            <person name="Peng D.-H."/>
            <person name="Ahmad S."/>
            <person name="Lan S."/>
            <person name="Zhang J.-S."/>
            <person name="Tsai W.-C."/>
            <person name="Van De Peer Y."/>
            <person name="Liu Z.-J."/>
        </authorList>
    </citation>
    <scope>NUCLEOTIDE SEQUENCE</scope>
    <source>
        <strain evidence="1">CP</strain>
        <tissue evidence="1">Leaves</tissue>
    </source>
</reference>
<evidence type="ECO:0000313" key="1">
    <source>
        <dbReference type="EMBL" id="KAK1318772.1"/>
    </source>
</evidence>
<dbReference type="EMBL" id="JAUJYO010000004">
    <property type="protein sequence ID" value="KAK1318772.1"/>
    <property type="molecule type" value="Genomic_DNA"/>
</dbReference>
<dbReference type="AlphaFoldDB" id="A0AAV9F2F6"/>
<gene>
    <name evidence="1" type="ORF">QJS10_CPB04g01218</name>
</gene>
<sequence>MKKPWTFPDLSGSRGFTVFMATNSNMIGSIPDNAFGPVLQAASTSALLTHLGAGNLPSSLSGSSIKCLCLDNMNLEGGIKLLGLMSRSGSR</sequence>
<dbReference type="Proteomes" id="UP001180020">
    <property type="component" value="Unassembled WGS sequence"/>
</dbReference>
<evidence type="ECO:0000313" key="2">
    <source>
        <dbReference type="Proteomes" id="UP001180020"/>
    </source>
</evidence>
<proteinExistence type="predicted"/>
<reference evidence="1" key="1">
    <citation type="journal article" date="2023" name="Nat. Commun.">
        <title>Diploid and tetraploid genomes of Acorus and the evolution of monocots.</title>
        <authorList>
            <person name="Ma L."/>
            <person name="Liu K.W."/>
            <person name="Li Z."/>
            <person name="Hsiao Y.Y."/>
            <person name="Qi Y."/>
            <person name="Fu T."/>
            <person name="Tang G.D."/>
            <person name="Zhang D."/>
            <person name="Sun W.H."/>
            <person name="Liu D.K."/>
            <person name="Li Y."/>
            <person name="Chen G.Z."/>
            <person name="Liu X.D."/>
            <person name="Liao X.Y."/>
            <person name="Jiang Y.T."/>
            <person name="Yu X."/>
            <person name="Hao Y."/>
            <person name="Huang J."/>
            <person name="Zhao X.W."/>
            <person name="Ke S."/>
            <person name="Chen Y.Y."/>
            <person name="Wu W.L."/>
            <person name="Hsu J.L."/>
            <person name="Lin Y.F."/>
            <person name="Huang M.D."/>
            <person name="Li C.Y."/>
            <person name="Huang L."/>
            <person name="Wang Z.W."/>
            <person name="Zhao X."/>
            <person name="Zhong W.Y."/>
            <person name="Peng D.H."/>
            <person name="Ahmad S."/>
            <person name="Lan S."/>
            <person name="Zhang J.S."/>
            <person name="Tsai W.C."/>
            <person name="Van de Peer Y."/>
            <person name="Liu Z.J."/>
        </authorList>
    </citation>
    <scope>NUCLEOTIDE SEQUENCE</scope>
    <source>
        <strain evidence="1">CP</strain>
    </source>
</reference>
<comment type="caution">
    <text evidence="1">The sequence shown here is derived from an EMBL/GenBank/DDBJ whole genome shotgun (WGS) entry which is preliminary data.</text>
</comment>
<accession>A0AAV9F2F6</accession>
<protein>
    <submittedName>
        <fullName evidence="1">Uncharacterized protein</fullName>
    </submittedName>
</protein>